<comment type="caution">
    <text evidence="3">The sequence shown here is derived from an EMBL/GenBank/DDBJ whole genome shotgun (WGS) entry which is preliminary data.</text>
</comment>
<sequence>MIDVNLTGAWHTAKAAIPHLKDRGRGGSIIFINSTGGLTGVENIGHYVAAKHGLVGLMRSLALELASDRIRVNSVHPGSVDTDMIQNEATYAIFAPDLHEGARNRESLAVRFQSANALPIPWMEPRDISNAVLWLASEESRNMTGVALPVDAGQMAK</sequence>
<dbReference type="PANTHER" id="PTHR24321">
    <property type="entry name" value="DEHYDROGENASES, SHORT CHAIN"/>
    <property type="match status" value="1"/>
</dbReference>
<evidence type="ECO:0000256" key="2">
    <source>
        <dbReference type="ARBA" id="ARBA00023002"/>
    </source>
</evidence>
<evidence type="ECO:0000256" key="1">
    <source>
        <dbReference type="ARBA" id="ARBA00006484"/>
    </source>
</evidence>
<dbReference type="EMBL" id="BAWF01000041">
    <property type="protein sequence ID" value="GAF47485.1"/>
    <property type="molecule type" value="Genomic_DNA"/>
</dbReference>
<dbReference type="CDD" id="cd05233">
    <property type="entry name" value="SDR_c"/>
    <property type="match status" value="1"/>
</dbReference>
<dbReference type="Proteomes" id="UP000019491">
    <property type="component" value="Unassembled WGS sequence"/>
</dbReference>
<evidence type="ECO:0000313" key="4">
    <source>
        <dbReference type="Proteomes" id="UP000019491"/>
    </source>
</evidence>
<name>X0R940_RHOWR</name>
<dbReference type="SUPFAM" id="SSF51735">
    <property type="entry name" value="NAD(P)-binding Rossmann-fold domains"/>
    <property type="match status" value="1"/>
</dbReference>
<evidence type="ECO:0000313" key="3">
    <source>
        <dbReference type="EMBL" id="GAF47485.1"/>
    </source>
</evidence>
<protein>
    <submittedName>
        <fullName evidence="3">Putative oxidoreductase</fullName>
    </submittedName>
</protein>
<dbReference type="PRINTS" id="PR00081">
    <property type="entry name" value="GDHRDH"/>
</dbReference>
<comment type="similarity">
    <text evidence="1">Belongs to the short-chain dehydrogenases/reductases (SDR) family.</text>
</comment>
<dbReference type="Gene3D" id="3.40.50.720">
    <property type="entry name" value="NAD(P)-binding Rossmann-like Domain"/>
    <property type="match status" value="1"/>
</dbReference>
<keyword evidence="2" id="KW-0560">Oxidoreductase</keyword>
<accession>X0R940</accession>
<keyword evidence="4" id="KW-1185">Reference proteome</keyword>
<dbReference type="GO" id="GO:0016491">
    <property type="term" value="F:oxidoreductase activity"/>
    <property type="evidence" value="ECO:0007669"/>
    <property type="project" value="UniProtKB-KW"/>
</dbReference>
<dbReference type="PANTHER" id="PTHR24321:SF8">
    <property type="entry name" value="ESTRADIOL 17-BETA-DEHYDROGENASE 8-RELATED"/>
    <property type="match status" value="1"/>
</dbReference>
<dbReference type="InterPro" id="IPR036291">
    <property type="entry name" value="NAD(P)-bd_dom_sf"/>
</dbReference>
<organism evidence="3 4">
    <name type="scientific">Rhodococcus wratislaviensis NBRC 100605</name>
    <dbReference type="NCBI Taxonomy" id="1219028"/>
    <lineage>
        <taxon>Bacteria</taxon>
        <taxon>Bacillati</taxon>
        <taxon>Actinomycetota</taxon>
        <taxon>Actinomycetes</taxon>
        <taxon>Mycobacteriales</taxon>
        <taxon>Nocardiaceae</taxon>
        <taxon>Rhodococcus</taxon>
    </lineage>
</organism>
<dbReference type="PROSITE" id="PS00061">
    <property type="entry name" value="ADH_SHORT"/>
    <property type="match status" value="1"/>
</dbReference>
<dbReference type="Pfam" id="PF13561">
    <property type="entry name" value="adh_short_C2"/>
    <property type="match status" value="1"/>
</dbReference>
<dbReference type="InterPro" id="IPR020904">
    <property type="entry name" value="Sc_DH/Rdtase_CS"/>
</dbReference>
<proteinExistence type="inferred from homology"/>
<gene>
    <name evidence="3" type="ORF">RW1_041_00300</name>
</gene>
<dbReference type="AlphaFoldDB" id="X0R940"/>
<reference evidence="3 4" key="1">
    <citation type="submission" date="2014-02" db="EMBL/GenBank/DDBJ databases">
        <title>Whole genome shotgun sequence of Rhodococcus wratislaviensis NBRC 100605.</title>
        <authorList>
            <person name="Hosoyama A."/>
            <person name="Tsuchikane K."/>
            <person name="Yoshida I."/>
            <person name="Ohji S."/>
            <person name="Ichikawa N."/>
            <person name="Yamazoe A."/>
            <person name="Fujita N."/>
        </authorList>
    </citation>
    <scope>NUCLEOTIDE SEQUENCE [LARGE SCALE GENOMIC DNA]</scope>
    <source>
        <strain evidence="3 4">NBRC 100605</strain>
    </source>
</reference>
<dbReference type="InterPro" id="IPR002347">
    <property type="entry name" value="SDR_fam"/>
</dbReference>